<name>A0A7M7MXM4_STRPU</name>
<reference evidence="2" key="1">
    <citation type="submission" date="2015-02" db="EMBL/GenBank/DDBJ databases">
        <title>Genome sequencing for Strongylocentrotus purpuratus.</title>
        <authorList>
            <person name="Murali S."/>
            <person name="Liu Y."/>
            <person name="Vee V."/>
            <person name="English A."/>
            <person name="Wang M."/>
            <person name="Skinner E."/>
            <person name="Han Y."/>
            <person name="Muzny D.M."/>
            <person name="Worley K.C."/>
            <person name="Gibbs R.A."/>
        </authorList>
    </citation>
    <scope>NUCLEOTIDE SEQUENCE</scope>
</reference>
<dbReference type="Proteomes" id="UP000007110">
    <property type="component" value="Unassembled WGS sequence"/>
</dbReference>
<evidence type="ECO:0000313" key="2">
    <source>
        <dbReference type="Proteomes" id="UP000007110"/>
    </source>
</evidence>
<sequence>MAATTSTFGVMTSTPVSSFNMLNTPPTKRVPANDFAALTRPSYNARAAAASPPPPLTPEGLPGHILAMKDLNGEGKENTYKDAIFQLEQELENTCPFEPTPSVTAPSPSCWAPRRELERPNHAGMDTIKKVLRFDDDDVIFISGDEEEEEAVEEGEIISVVQPSQRRDISDQLPVAPVLMAVKALSARIHTLVVEGCQGCQDDQPGQEAHLDCLYQEWHEKVDTHFIGAINRLNEKEFLDFLPSVYNTSIMFDDEMDEALAEAVEFFHFDFQNNDVQEFIKTKMMKQ</sequence>
<dbReference type="EnsemblMetazoa" id="XM_030972236">
    <property type="protein sequence ID" value="XP_030828096"/>
    <property type="gene ID" value="LOC575929"/>
</dbReference>
<keyword evidence="2" id="KW-1185">Reference proteome</keyword>
<dbReference type="AlphaFoldDB" id="A0A7M7MXM4"/>
<evidence type="ECO:0000313" key="1">
    <source>
        <dbReference type="EnsemblMetazoa" id="XP_030828096"/>
    </source>
</evidence>
<dbReference type="RefSeq" id="XP_030828096.1">
    <property type="nucleotide sequence ID" value="XM_030972236.1"/>
</dbReference>
<proteinExistence type="predicted"/>
<accession>A0A7M7MXM4</accession>
<dbReference type="InParanoid" id="A0A7M7MXM4"/>
<dbReference type="KEGG" id="spu:575929"/>
<reference evidence="1" key="2">
    <citation type="submission" date="2021-01" db="UniProtKB">
        <authorList>
            <consortium name="EnsemblMetazoa"/>
        </authorList>
    </citation>
    <scope>IDENTIFICATION</scope>
</reference>
<protein>
    <submittedName>
        <fullName evidence="1">Uncharacterized protein</fullName>
    </submittedName>
</protein>
<dbReference type="GeneID" id="575929"/>
<organism evidence="1 2">
    <name type="scientific">Strongylocentrotus purpuratus</name>
    <name type="common">Purple sea urchin</name>
    <dbReference type="NCBI Taxonomy" id="7668"/>
    <lineage>
        <taxon>Eukaryota</taxon>
        <taxon>Metazoa</taxon>
        <taxon>Echinodermata</taxon>
        <taxon>Eleutherozoa</taxon>
        <taxon>Echinozoa</taxon>
        <taxon>Echinoidea</taxon>
        <taxon>Euechinoidea</taxon>
        <taxon>Echinacea</taxon>
        <taxon>Camarodonta</taxon>
        <taxon>Echinidea</taxon>
        <taxon>Strongylocentrotidae</taxon>
        <taxon>Strongylocentrotus</taxon>
    </lineage>
</organism>